<keyword evidence="3" id="KW-1185">Reference proteome</keyword>
<evidence type="ECO:0008006" key="4">
    <source>
        <dbReference type="Google" id="ProtNLM"/>
    </source>
</evidence>
<name>A0ABS1B5X6_BURVI</name>
<organism evidence="2 3">
    <name type="scientific">Burkholderia vietnamiensis</name>
    <dbReference type="NCBI Taxonomy" id="60552"/>
    <lineage>
        <taxon>Bacteria</taxon>
        <taxon>Pseudomonadati</taxon>
        <taxon>Pseudomonadota</taxon>
        <taxon>Betaproteobacteria</taxon>
        <taxon>Burkholderiales</taxon>
        <taxon>Burkholderiaceae</taxon>
        <taxon>Burkholderia</taxon>
        <taxon>Burkholderia cepacia complex</taxon>
    </lineage>
</organism>
<evidence type="ECO:0000256" key="1">
    <source>
        <dbReference type="SAM" id="MobiDB-lite"/>
    </source>
</evidence>
<evidence type="ECO:0000313" key="3">
    <source>
        <dbReference type="Proteomes" id="UP000808215"/>
    </source>
</evidence>
<proteinExistence type="predicted"/>
<protein>
    <recommendedName>
        <fullName evidence="4">Lipoprotein</fullName>
    </recommendedName>
</protein>
<accession>A0ABS1B5X6</accession>
<evidence type="ECO:0000313" key="2">
    <source>
        <dbReference type="EMBL" id="MBJ9691378.1"/>
    </source>
</evidence>
<reference evidence="2 3" key="1">
    <citation type="submission" date="2020-11" db="EMBL/GenBank/DDBJ databases">
        <title>Enhanced detection system for hospital associated transmission using whole genome sequencing surveillance.</title>
        <authorList>
            <person name="Harrison L.H."/>
            <person name="Van Tyne D."/>
            <person name="Marsh J.W."/>
            <person name="Griffith M.P."/>
            <person name="Snyder D.J."/>
            <person name="Cooper V.S."/>
            <person name="Mustapha M."/>
        </authorList>
    </citation>
    <scope>NUCLEOTIDE SEQUENCE [LARGE SCALE GENOMIC DNA]</scope>
    <source>
        <strain evidence="2 3">BC00020</strain>
    </source>
</reference>
<sequence length="221" mass="24105">MVISCGAYASAEVCRNELRELVVPSLEHVAMNKKDIQADIEDVSDGVYSVRLYVAADSPDNLDKQVAIGWVNLDTNSMKALDVTRDPDHPDVLKVNEKKYRKFISDCIRKPSKAASNCEELNKDASQTATAIPHSEGGMVVIGSGRLQFYSAPDYSCKLPGVFILTGESVDAYTSYHGFTSVVYQNSKKTTPVRGWVSSNRLRGNGPGVVPRQSAASELTK</sequence>
<feature type="region of interest" description="Disordered" evidence="1">
    <location>
        <begin position="196"/>
        <end position="221"/>
    </location>
</feature>
<dbReference type="Proteomes" id="UP000808215">
    <property type="component" value="Unassembled WGS sequence"/>
</dbReference>
<gene>
    <name evidence="2" type="ORF">I5589_30370</name>
</gene>
<dbReference type="EMBL" id="JADVKH010000139">
    <property type="protein sequence ID" value="MBJ9691378.1"/>
    <property type="molecule type" value="Genomic_DNA"/>
</dbReference>
<comment type="caution">
    <text evidence="2">The sequence shown here is derived from an EMBL/GenBank/DDBJ whole genome shotgun (WGS) entry which is preliminary data.</text>
</comment>